<sequence>MLLASGQRQPRRRTRLHFIAPVFLALLAYLTRECMSPKLRSGPTALTRSLRFQLGLFLSAKPFPRTKLTHGVAKMQNWGKIRHDSLTLGLDRSCVLPVVSPLI</sequence>
<name>A0A5N6GRF9_ASPFL</name>
<gene>
    <name evidence="1" type="ORF">BDV35DRAFT_311912</name>
</gene>
<dbReference type="AlphaFoldDB" id="A0A5N6GRF9"/>
<reference evidence="1" key="1">
    <citation type="submission" date="2019-04" db="EMBL/GenBank/DDBJ databases">
        <title>Friends and foes A comparative genomics study of 23 Aspergillus species from section Flavi.</title>
        <authorList>
            <consortium name="DOE Joint Genome Institute"/>
            <person name="Kjaerbolling I."/>
            <person name="Vesth T."/>
            <person name="Frisvad J.C."/>
            <person name="Nybo J.L."/>
            <person name="Theobald S."/>
            <person name="Kildgaard S."/>
            <person name="Isbrandt T."/>
            <person name="Kuo A."/>
            <person name="Sato A."/>
            <person name="Lyhne E.K."/>
            <person name="Kogle M.E."/>
            <person name="Wiebenga A."/>
            <person name="Kun R.S."/>
            <person name="Lubbers R.J."/>
            <person name="Makela M.R."/>
            <person name="Barry K."/>
            <person name="Chovatia M."/>
            <person name="Clum A."/>
            <person name="Daum C."/>
            <person name="Haridas S."/>
            <person name="He G."/>
            <person name="LaButti K."/>
            <person name="Lipzen A."/>
            <person name="Mondo S."/>
            <person name="Riley R."/>
            <person name="Salamov A."/>
            <person name="Simmons B.A."/>
            <person name="Magnuson J.K."/>
            <person name="Henrissat B."/>
            <person name="Mortensen U.H."/>
            <person name="Larsen T.O."/>
            <person name="Devries R.P."/>
            <person name="Grigoriev I.V."/>
            <person name="Machida M."/>
            <person name="Baker S.E."/>
            <person name="Andersen M.R."/>
        </authorList>
    </citation>
    <scope>NUCLEOTIDE SEQUENCE [LARGE SCALE GENOMIC DNA]</scope>
    <source>
        <strain evidence="1">CBS 121.62</strain>
    </source>
</reference>
<dbReference type="Proteomes" id="UP000325434">
    <property type="component" value="Unassembled WGS sequence"/>
</dbReference>
<dbReference type="EMBL" id="ML734638">
    <property type="protein sequence ID" value="KAB8243689.1"/>
    <property type="molecule type" value="Genomic_DNA"/>
</dbReference>
<evidence type="ECO:0000313" key="1">
    <source>
        <dbReference type="EMBL" id="KAB8243689.1"/>
    </source>
</evidence>
<protein>
    <submittedName>
        <fullName evidence="1">Uncharacterized protein</fullName>
    </submittedName>
</protein>
<accession>A0A5N6GRF9</accession>
<proteinExistence type="predicted"/>
<organism evidence="1">
    <name type="scientific">Aspergillus flavus</name>
    <dbReference type="NCBI Taxonomy" id="5059"/>
    <lineage>
        <taxon>Eukaryota</taxon>
        <taxon>Fungi</taxon>
        <taxon>Dikarya</taxon>
        <taxon>Ascomycota</taxon>
        <taxon>Pezizomycotina</taxon>
        <taxon>Eurotiomycetes</taxon>
        <taxon>Eurotiomycetidae</taxon>
        <taxon>Eurotiales</taxon>
        <taxon>Aspergillaceae</taxon>
        <taxon>Aspergillus</taxon>
        <taxon>Aspergillus subgen. Circumdati</taxon>
    </lineage>
</organism>